<evidence type="ECO:0000256" key="3">
    <source>
        <dbReference type="ARBA" id="ARBA00022691"/>
    </source>
</evidence>
<dbReference type="SUPFAM" id="SSF50249">
    <property type="entry name" value="Nucleic acid-binding proteins"/>
    <property type="match status" value="1"/>
</dbReference>
<dbReference type="PANTHER" id="PTHR11061:SF30">
    <property type="entry name" value="TRNA (URACIL(54)-C(5))-METHYLTRANSFERASE"/>
    <property type="match status" value="1"/>
</dbReference>
<feature type="domain" description="TRAM" evidence="5">
    <location>
        <begin position="1"/>
        <end position="58"/>
    </location>
</feature>
<protein>
    <recommendedName>
        <fullName evidence="5">TRAM domain-containing protein</fullName>
    </recommendedName>
</protein>
<accession>A0A1Q5PYH2</accession>
<evidence type="ECO:0000256" key="4">
    <source>
        <dbReference type="PROSITE-ProRule" id="PRU01024"/>
    </source>
</evidence>
<dbReference type="PANTHER" id="PTHR11061">
    <property type="entry name" value="RNA M5U METHYLTRANSFERASE"/>
    <property type="match status" value="1"/>
</dbReference>
<feature type="binding site" evidence="4">
    <location>
        <position position="297"/>
    </location>
    <ligand>
        <name>S-adenosyl-L-methionine</name>
        <dbReference type="ChEBI" id="CHEBI:59789"/>
    </ligand>
</feature>
<keyword evidence="2 4" id="KW-0808">Transferase</keyword>
<feature type="binding site" evidence="4">
    <location>
        <position position="244"/>
    </location>
    <ligand>
        <name>S-adenosyl-L-methionine</name>
        <dbReference type="ChEBI" id="CHEBI:59789"/>
    </ligand>
</feature>
<keyword evidence="1 4" id="KW-0489">Methyltransferase</keyword>
<dbReference type="InterPro" id="IPR010280">
    <property type="entry name" value="U5_MeTrfase_fam"/>
</dbReference>
<dbReference type="InterPro" id="IPR012340">
    <property type="entry name" value="NA-bd_OB-fold"/>
</dbReference>
<dbReference type="Gene3D" id="2.40.50.140">
    <property type="entry name" value="Nucleic acid-binding proteins"/>
    <property type="match status" value="1"/>
</dbReference>
<feature type="binding site" evidence="4">
    <location>
        <position position="343"/>
    </location>
    <ligand>
        <name>S-adenosyl-L-methionine</name>
        <dbReference type="ChEBI" id="CHEBI:59789"/>
    </ligand>
</feature>
<dbReference type="InParanoid" id="A0A1Q5PYH2"/>
<feature type="binding site" evidence="4">
    <location>
        <position position="273"/>
    </location>
    <ligand>
        <name>S-adenosyl-L-methionine</name>
        <dbReference type="ChEBI" id="CHEBI:59789"/>
    </ligand>
</feature>
<comment type="similarity">
    <text evidence="4">Belongs to the class I-like SAM-binding methyltransferase superfamily. RNA M5U methyltransferase family.</text>
</comment>
<dbReference type="SUPFAM" id="SSF53335">
    <property type="entry name" value="S-adenosyl-L-methionine-dependent methyltransferases"/>
    <property type="match status" value="1"/>
</dbReference>
<evidence type="ECO:0000256" key="1">
    <source>
        <dbReference type="ARBA" id="ARBA00022603"/>
    </source>
</evidence>
<dbReference type="Gene3D" id="3.40.50.150">
    <property type="entry name" value="Vaccinia Virus protein VP39"/>
    <property type="match status" value="1"/>
</dbReference>
<dbReference type="InterPro" id="IPR002792">
    <property type="entry name" value="TRAM_dom"/>
</dbReference>
<dbReference type="GO" id="GO:0070475">
    <property type="term" value="P:rRNA base methylation"/>
    <property type="evidence" value="ECO:0007669"/>
    <property type="project" value="TreeGrafter"/>
</dbReference>
<organism evidence="6 7">
    <name type="scientific">Buchananella hordeovulneris</name>
    <dbReference type="NCBI Taxonomy" id="52770"/>
    <lineage>
        <taxon>Bacteria</taxon>
        <taxon>Bacillati</taxon>
        <taxon>Actinomycetota</taxon>
        <taxon>Actinomycetes</taxon>
        <taxon>Actinomycetales</taxon>
        <taxon>Actinomycetaceae</taxon>
        <taxon>Buchananella</taxon>
    </lineage>
</organism>
<keyword evidence="7" id="KW-1185">Reference proteome</keyword>
<dbReference type="Proteomes" id="UP000185612">
    <property type="component" value="Unassembled WGS sequence"/>
</dbReference>
<evidence type="ECO:0000259" key="5">
    <source>
        <dbReference type="PROSITE" id="PS50926"/>
    </source>
</evidence>
<dbReference type="Pfam" id="PF01938">
    <property type="entry name" value="TRAM"/>
    <property type="match status" value="1"/>
</dbReference>
<dbReference type="FunCoup" id="A0A1Q5PYH2">
    <property type="interactions" value="134"/>
</dbReference>
<dbReference type="PROSITE" id="PS51687">
    <property type="entry name" value="SAM_MT_RNA_M5U"/>
    <property type="match status" value="1"/>
</dbReference>
<dbReference type="InterPro" id="IPR029063">
    <property type="entry name" value="SAM-dependent_MTases_sf"/>
</dbReference>
<dbReference type="Pfam" id="PF05958">
    <property type="entry name" value="tRNA_U5-meth_tr"/>
    <property type="match status" value="1"/>
</dbReference>
<feature type="active site" description="Nucleophile" evidence="4">
    <location>
        <position position="370"/>
    </location>
</feature>
<keyword evidence="3 4" id="KW-0949">S-adenosyl-L-methionine</keyword>
<dbReference type="PROSITE" id="PS50926">
    <property type="entry name" value="TRAM"/>
    <property type="match status" value="1"/>
</dbReference>
<dbReference type="GO" id="GO:0070041">
    <property type="term" value="F:rRNA (uridine-C5-)-methyltransferase activity"/>
    <property type="evidence" value="ECO:0007669"/>
    <property type="project" value="TreeGrafter"/>
</dbReference>
<dbReference type="STRING" id="52770.BSZ40_03240"/>
<evidence type="ECO:0000313" key="6">
    <source>
        <dbReference type="EMBL" id="OKL52485.1"/>
    </source>
</evidence>
<dbReference type="EMBL" id="MQVS01000002">
    <property type="protein sequence ID" value="OKL52485.1"/>
    <property type="molecule type" value="Genomic_DNA"/>
</dbReference>
<evidence type="ECO:0000313" key="7">
    <source>
        <dbReference type="Proteomes" id="UP000185612"/>
    </source>
</evidence>
<comment type="caution">
    <text evidence="6">The sequence shown here is derived from an EMBL/GenBank/DDBJ whole genome shotgun (WGS) entry which is preliminary data.</text>
</comment>
<dbReference type="AlphaFoldDB" id="A0A1Q5PYH2"/>
<proteinExistence type="inferred from homology"/>
<reference evidence="7" key="1">
    <citation type="submission" date="2016-12" db="EMBL/GenBank/DDBJ databases">
        <authorList>
            <person name="Meng X."/>
        </authorList>
    </citation>
    <scope>NUCLEOTIDE SEQUENCE [LARGE SCALE GENOMIC DNA]</scope>
    <source>
        <strain evidence="7">DSM 20732</strain>
    </source>
</reference>
<sequence length="416" mass="43224">MKLTLDIGPLAHGGHCVARTEVDGKRRTVLVRHTAPGEKVTARVTARRSKVWYADAEEVWEPSPHRVASSWPEAGPGGVGGGELAHLTLAYQRQLKAEVVRDALRRVGSAALAEAVAEQAAAFTVRPVGDGQARRTRLELTVAPHGRAGMHRYRSHEVLALTEMPLADPRITALGLLGDSAWQAHFAPGQRVRAVAPSVGSALVGIAGQWFSAPGQRAAPLVHEVVAAASGSWRYQVAADGFWQVQRGAPAALVDAVLAAAQLQAGEKVLELFAGAGLFSAPLGTRVGAGGQVVTLEGARSAVDNAAHNVAGLPVRTLAGTVDPAGVEAAGQLLPRVDVVVLDPPRAGAHPATMAAVAALHPRCIVLVACDPAALARDLEAARTAGYDVESLVGLDLFAHTHHVEVVASLVPRSAQ</sequence>
<evidence type="ECO:0000256" key="2">
    <source>
        <dbReference type="ARBA" id="ARBA00022679"/>
    </source>
</evidence>
<dbReference type="OrthoDB" id="9804590at2"/>
<name>A0A1Q5PYH2_9ACTO</name>
<gene>
    <name evidence="6" type="ORF">BSZ40_03240</name>
</gene>
<dbReference type="RefSeq" id="WP_073823234.1">
    <property type="nucleotide sequence ID" value="NZ_MQVS01000002.1"/>
</dbReference>